<dbReference type="GO" id="GO:1901982">
    <property type="term" value="F:maltose binding"/>
    <property type="evidence" value="ECO:0007669"/>
    <property type="project" value="TreeGrafter"/>
</dbReference>
<feature type="signal peptide" evidence="4">
    <location>
        <begin position="1"/>
        <end position="25"/>
    </location>
</feature>
<dbReference type="GO" id="GO:0015768">
    <property type="term" value="P:maltose transport"/>
    <property type="evidence" value="ECO:0007669"/>
    <property type="project" value="TreeGrafter"/>
</dbReference>
<proteinExistence type="inferred from homology"/>
<keyword evidence="2" id="KW-0813">Transport</keyword>
<name>A0AA42DJ86_9FIRM</name>
<keyword evidence="3 4" id="KW-0732">Signal</keyword>
<evidence type="ECO:0000256" key="4">
    <source>
        <dbReference type="SAM" id="SignalP"/>
    </source>
</evidence>
<dbReference type="GO" id="GO:0042956">
    <property type="term" value="P:maltodextrin transmembrane transport"/>
    <property type="evidence" value="ECO:0007669"/>
    <property type="project" value="TreeGrafter"/>
</dbReference>
<dbReference type="InterPro" id="IPR006059">
    <property type="entry name" value="SBP"/>
</dbReference>
<protein>
    <submittedName>
        <fullName evidence="5">Extracellular solute-binding protein</fullName>
    </submittedName>
</protein>
<evidence type="ECO:0000313" key="5">
    <source>
        <dbReference type="EMBL" id="MDA3729929.1"/>
    </source>
</evidence>
<dbReference type="Pfam" id="PF13416">
    <property type="entry name" value="SBP_bac_8"/>
    <property type="match status" value="1"/>
</dbReference>
<dbReference type="PROSITE" id="PS51257">
    <property type="entry name" value="PROKAR_LIPOPROTEIN"/>
    <property type="match status" value="1"/>
</dbReference>
<evidence type="ECO:0000313" key="6">
    <source>
        <dbReference type="Proteomes" id="UP001169242"/>
    </source>
</evidence>
<dbReference type="GO" id="GO:0055052">
    <property type="term" value="C:ATP-binding cassette (ABC) transporter complex, substrate-binding subunit-containing"/>
    <property type="evidence" value="ECO:0007669"/>
    <property type="project" value="TreeGrafter"/>
</dbReference>
<dbReference type="RefSeq" id="WP_271010696.1">
    <property type="nucleotide sequence ID" value="NZ_JAQIFT010000003.1"/>
</dbReference>
<evidence type="ECO:0000256" key="3">
    <source>
        <dbReference type="ARBA" id="ARBA00022729"/>
    </source>
</evidence>
<dbReference type="EMBL" id="JAQIFT010000003">
    <property type="protein sequence ID" value="MDA3729929.1"/>
    <property type="molecule type" value="Genomic_DNA"/>
</dbReference>
<dbReference type="AlphaFoldDB" id="A0AA42DJ86"/>
<reference evidence="5" key="1">
    <citation type="journal article" date="2023" name="Int. J. Syst. Evol. Microbiol.">
        <title>&lt;i&gt;Holtiella tumoricola&lt;/i&gt; gen. nov. sp. nov., isolated from a human clinical sample.</title>
        <authorList>
            <person name="Allen-Vercoe E."/>
            <person name="Daigneault M.C."/>
            <person name="Vancuren S.J."/>
            <person name="Cochrane K."/>
            <person name="O'Neal L.L."/>
            <person name="Sankaranarayanan K."/>
            <person name="Lawson P.A."/>
        </authorList>
    </citation>
    <scope>NUCLEOTIDE SEQUENCE</scope>
    <source>
        <strain evidence="5">CC70A</strain>
    </source>
</reference>
<feature type="chain" id="PRO_5041364876" evidence="4">
    <location>
        <begin position="26"/>
        <end position="401"/>
    </location>
</feature>
<dbReference type="PANTHER" id="PTHR30061">
    <property type="entry name" value="MALTOSE-BINDING PERIPLASMIC PROTEIN"/>
    <property type="match status" value="1"/>
</dbReference>
<comment type="caution">
    <text evidence="5">The sequence shown here is derived from an EMBL/GenBank/DDBJ whole genome shotgun (WGS) entry which is preliminary data.</text>
</comment>
<gene>
    <name evidence="5" type="ORF">PBV87_00180</name>
</gene>
<evidence type="ECO:0000256" key="2">
    <source>
        <dbReference type="ARBA" id="ARBA00022448"/>
    </source>
</evidence>
<evidence type="ECO:0000256" key="1">
    <source>
        <dbReference type="ARBA" id="ARBA00008520"/>
    </source>
</evidence>
<comment type="similarity">
    <text evidence="1">Belongs to the bacterial solute-binding protein 1 family.</text>
</comment>
<dbReference type="Gene3D" id="3.40.190.10">
    <property type="entry name" value="Periplasmic binding protein-like II"/>
    <property type="match status" value="2"/>
</dbReference>
<dbReference type="PANTHER" id="PTHR30061:SF50">
    <property type="entry name" value="MALTOSE_MALTODEXTRIN-BINDING PERIPLASMIC PROTEIN"/>
    <property type="match status" value="1"/>
</dbReference>
<accession>A0AA42DJ86</accession>
<keyword evidence="6" id="KW-1185">Reference proteome</keyword>
<dbReference type="Proteomes" id="UP001169242">
    <property type="component" value="Unassembled WGS sequence"/>
</dbReference>
<dbReference type="SUPFAM" id="SSF53850">
    <property type="entry name" value="Periplasmic binding protein-like II"/>
    <property type="match status" value="1"/>
</dbReference>
<organism evidence="5 6">
    <name type="scientific">Holtiella tumoricola</name>
    <dbReference type="NCBI Taxonomy" id="3018743"/>
    <lineage>
        <taxon>Bacteria</taxon>
        <taxon>Bacillati</taxon>
        <taxon>Bacillota</taxon>
        <taxon>Clostridia</taxon>
        <taxon>Lachnospirales</taxon>
        <taxon>Cellulosilyticaceae</taxon>
        <taxon>Holtiella</taxon>
    </lineage>
</organism>
<sequence length="401" mass="45743">MFKQTRKIMKMSLFLSIFLVGCTTAKDIEVVTPEPQREKLVLWSYYETQAQKESLDLLIEEFNTIQEDYLLSWVYVPMTDFSKRLAMGVTENELPDLVIIDNPDMPAYIQLGIFEELNDYFEAEDITSTYYENVWQSVEHEGKYYGLPFCCNNLALIYNKEAFEAEGLTPPSTWEEFIACAEALTTQDRYGFAMSAIAGEQSLFQILPWILSTGEDIEALGGEKTKEAFELIHALVEQAYMDINCINWSQNDVARKFIEGQAAMMENGPWVLPMLEEANVEYGIVRLPIQEVSLMLTGGENLCILKEKNVEGALTFLDYYRRPEVMQRVSQKASVLPPSKEEAKAFADKNEMYQVFVEQMDDCISRTSFSNWKGISGKLSESIYGLFTGEMTVDAAALHLQ</sequence>